<organism evidence="2 3">
    <name type="scientific">Virgibacillus byunsanensis</name>
    <dbReference type="NCBI Taxonomy" id="570945"/>
    <lineage>
        <taxon>Bacteria</taxon>
        <taxon>Bacillati</taxon>
        <taxon>Bacillota</taxon>
        <taxon>Bacilli</taxon>
        <taxon>Bacillales</taxon>
        <taxon>Bacillaceae</taxon>
        <taxon>Virgibacillus</taxon>
    </lineage>
</organism>
<evidence type="ECO:0000313" key="2">
    <source>
        <dbReference type="EMBL" id="MFD1036871.1"/>
    </source>
</evidence>
<dbReference type="Pfam" id="PF08378">
    <property type="entry name" value="NERD"/>
    <property type="match status" value="1"/>
</dbReference>
<keyword evidence="3" id="KW-1185">Reference proteome</keyword>
<evidence type="ECO:0000259" key="1">
    <source>
        <dbReference type="PROSITE" id="PS50965"/>
    </source>
</evidence>
<feature type="domain" description="NERD" evidence="1">
    <location>
        <begin position="41"/>
        <end position="157"/>
    </location>
</feature>
<accession>A0ABW3LER4</accession>
<protein>
    <submittedName>
        <fullName evidence="2">NERD domain-containing protein</fullName>
    </submittedName>
</protein>
<gene>
    <name evidence="2" type="ORF">ACFQ3N_00315</name>
</gene>
<dbReference type="InterPro" id="IPR011528">
    <property type="entry name" value="NERD"/>
</dbReference>
<reference evidence="3" key="1">
    <citation type="journal article" date="2019" name="Int. J. Syst. Evol. Microbiol.">
        <title>The Global Catalogue of Microorganisms (GCM) 10K type strain sequencing project: providing services to taxonomists for standard genome sequencing and annotation.</title>
        <authorList>
            <consortium name="The Broad Institute Genomics Platform"/>
            <consortium name="The Broad Institute Genome Sequencing Center for Infectious Disease"/>
            <person name="Wu L."/>
            <person name="Ma J."/>
        </authorList>
    </citation>
    <scope>NUCLEOTIDE SEQUENCE [LARGE SCALE GENOMIC DNA]</scope>
    <source>
        <strain evidence="3">CCUG 56754</strain>
    </source>
</reference>
<comment type="caution">
    <text evidence="2">The sequence shown here is derived from an EMBL/GenBank/DDBJ whole genome shotgun (WGS) entry which is preliminary data.</text>
</comment>
<dbReference type="Proteomes" id="UP001597040">
    <property type="component" value="Unassembled WGS sequence"/>
</dbReference>
<sequence>MIAQHREESILLWQLEALYGRTPAHHQAKSFIELDYKKRRSGVKGEKDLEFPLSFLSDNDYLILHDIRIKDKNGYFQIDTLVLSMCYFLIVEAKNWYGTVLFDGEDQVVRIGDDGKEEGLPNPVSQVNLQRYRLQEWLSSNGIINIPIDYYVVFTSSSTIIKSISPDKPIPEAIIRNNQLLFRIQDMNEKYNTPRLTMEQLHELSTQIIAAHTPRTVNVLEKYCMSIDELIKGVFCPKCAAVPMDWQHGKWVCRSCHHMSKNAHVRAFHDHKLIISDTITNREARELLGVDCPDVIRRILLKEKYSCIGTTKNCYYKLELHHK</sequence>
<dbReference type="EMBL" id="JBHTKJ010000001">
    <property type="protein sequence ID" value="MFD1036871.1"/>
    <property type="molecule type" value="Genomic_DNA"/>
</dbReference>
<dbReference type="PROSITE" id="PS50965">
    <property type="entry name" value="NERD"/>
    <property type="match status" value="1"/>
</dbReference>
<dbReference type="RefSeq" id="WP_390358451.1">
    <property type="nucleotide sequence ID" value="NZ_JBHTKJ010000001.1"/>
</dbReference>
<name>A0ABW3LER4_9BACI</name>
<evidence type="ECO:0000313" key="3">
    <source>
        <dbReference type="Proteomes" id="UP001597040"/>
    </source>
</evidence>
<proteinExistence type="predicted"/>